<reference evidence="2" key="1">
    <citation type="submission" date="2023-05" db="EMBL/GenBank/DDBJ databases">
        <authorList>
            <person name="Stuckert A."/>
        </authorList>
    </citation>
    <scope>NUCLEOTIDE SEQUENCE</scope>
</reference>
<proteinExistence type="predicted"/>
<organism evidence="2 3">
    <name type="scientific">Staurois parvus</name>
    <dbReference type="NCBI Taxonomy" id="386267"/>
    <lineage>
        <taxon>Eukaryota</taxon>
        <taxon>Metazoa</taxon>
        <taxon>Chordata</taxon>
        <taxon>Craniata</taxon>
        <taxon>Vertebrata</taxon>
        <taxon>Euteleostomi</taxon>
        <taxon>Amphibia</taxon>
        <taxon>Batrachia</taxon>
        <taxon>Anura</taxon>
        <taxon>Neobatrachia</taxon>
        <taxon>Ranoidea</taxon>
        <taxon>Ranidae</taxon>
        <taxon>Staurois</taxon>
    </lineage>
</organism>
<accession>A0ABN9A6H9</accession>
<evidence type="ECO:0000256" key="1">
    <source>
        <dbReference type="SAM" id="MobiDB-lite"/>
    </source>
</evidence>
<keyword evidence="3" id="KW-1185">Reference proteome</keyword>
<comment type="caution">
    <text evidence="2">The sequence shown here is derived from an EMBL/GenBank/DDBJ whole genome shotgun (WGS) entry which is preliminary data.</text>
</comment>
<gene>
    <name evidence="2" type="ORF">SPARVUS_LOCUS32091</name>
</gene>
<name>A0ABN9A6H9_9NEOB</name>
<dbReference type="Proteomes" id="UP001162483">
    <property type="component" value="Unassembled WGS sequence"/>
</dbReference>
<protein>
    <submittedName>
        <fullName evidence="2">Uncharacterized protein</fullName>
    </submittedName>
</protein>
<dbReference type="EMBL" id="CATNWA010000011">
    <property type="protein sequence ID" value="CAI9531617.1"/>
    <property type="molecule type" value="Genomic_DNA"/>
</dbReference>
<evidence type="ECO:0000313" key="2">
    <source>
        <dbReference type="EMBL" id="CAI9531617.1"/>
    </source>
</evidence>
<evidence type="ECO:0000313" key="3">
    <source>
        <dbReference type="Proteomes" id="UP001162483"/>
    </source>
</evidence>
<sequence length="63" mass="7022">MFYYVILVNLVNVTFNIFKFPAVPSPYVLTSQGTEPGRQMLASAGEDIARDTTGGTSREHRTR</sequence>
<feature type="region of interest" description="Disordered" evidence="1">
    <location>
        <begin position="39"/>
        <end position="63"/>
    </location>
</feature>